<accession>A0A0F9MA61</accession>
<gene>
    <name evidence="1" type="ORF">LCGC14_1099090</name>
</gene>
<proteinExistence type="predicted"/>
<comment type="caution">
    <text evidence="1">The sequence shown here is derived from an EMBL/GenBank/DDBJ whole genome shotgun (WGS) entry which is preliminary data.</text>
</comment>
<organism evidence="1">
    <name type="scientific">marine sediment metagenome</name>
    <dbReference type="NCBI Taxonomy" id="412755"/>
    <lineage>
        <taxon>unclassified sequences</taxon>
        <taxon>metagenomes</taxon>
        <taxon>ecological metagenomes</taxon>
    </lineage>
</organism>
<dbReference type="EMBL" id="LAZR01004938">
    <property type="protein sequence ID" value="KKN04280.1"/>
    <property type="molecule type" value="Genomic_DNA"/>
</dbReference>
<dbReference type="AlphaFoldDB" id="A0A0F9MA61"/>
<name>A0A0F9MA61_9ZZZZ</name>
<protein>
    <submittedName>
        <fullName evidence="1">Uncharacterized protein</fullName>
    </submittedName>
</protein>
<evidence type="ECO:0000313" key="1">
    <source>
        <dbReference type="EMBL" id="KKN04280.1"/>
    </source>
</evidence>
<reference evidence="1" key="1">
    <citation type="journal article" date="2015" name="Nature">
        <title>Complex archaea that bridge the gap between prokaryotes and eukaryotes.</title>
        <authorList>
            <person name="Spang A."/>
            <person name="Saw J.H."/>
            <person name="Jorgensen S.L."/>
            <person name="Zaremba-Niedzwiedzka K."/>
            <person name="Martijn J."/>
            <person name="Lind A.E."/>
            <person name="van Eijk R."/>
            <person name="Schleper C."/>
            <person name="Guy L."/>
            <person name="Ettema T.J."/>
        </authorList>
    </citation>
    <scope>NUCLEOTIDE SEQUENCE</scope>
</reference>
<sequence>MTKKTWVFGLTVLEVLLGVMLTANVAALAWGASQIVSVGERVVVLETGGDMFQTKELSASEHLEIWREIESAVLGARESPPKWFVDRVDRLERKIEGLAGRRVAPPVHP</sequence>